<evidence type="ECO:0000313" key="2">
    <source>
        <dbReference type="EMBL" id="MDT6970391.1"/>
    </source>
</evidence>
<gene>
    <name evidence="2" type="ORF">QNO05_11120</name>
</gene>
<sequence>MSASQEKSPDLDLSDVPVDELEFLPSPNPATPEDVRWARLADEARFNGLPDIQRSAERWGATILAVTGLLTTLTVVRGASDLSALRDLWPWKVMVGVLAGIALLLAVASVVWAAMAAQGQPVNIVVSGPRYAEETNRATRVASKRLRRSRRLALAIVPFYMGTLGIMAYAPQKSDQSPKVSVTDSEGRSFCGASAKQENGMLVILGDDGNIARIPVTTISKLAPVPDCNKKK</sequence>
<name>A0ABU3J5Q8_9ACTN</name>
<dbReference type="Proteomes" id="UP001257895">
    <property type="component" value="Unassembled WGS sequence"/>
</dbReference>
<evidence type="ECO:0000313" key="3">
    <source>
        <dbReference type="Proteomes" id="UP001257895"/>
    </source>
</evidence>
<feature type="transmembrane region" description="Helical" evidence="1">
    <location>
        <begin position="152"/>
        <end position="170"/>
    </location>
</feature>
<comment type="caution">
    <text evidence="2">The sequence shown here is derived from an EMBL/GenBank/DDBJ whole genome shotgun (WGS) entry which is preliminary data.</text>
</comment>
<feature type="transmembrane region" description="Helical" evidence="1">
    <location>
        <begin position="91"/>
        <end position="114"/>
    </location>
</feature>
<accession>A0ABU3J5Q8</accession>
<dbReference type="RefSeq" id="WP_346083083.1">
    <property type="nucleotide sequence ID" value="NZ_BAAAGV010000015.1"/>
</dbReference>
<reference evidence="2 3" key="1">
    <citation type="submission" date="2023-05" db="EMBL/GenBank/DDBJ databases">
        <title>Streptomyces fuscus sp. nov., a brown-black pigment producing actinomyces isolated from dry sand of Sea duck farm.</title>
        <authorList>
            <person name="Xie J."/>
            <person name="Shen N."/>
        </authorList>
    </citation>
    <scope>NUCLEOTIDE SEQUENCE [LARGE SCALE GENOMIC DNA]</scope>
    <source>
        <strain evidence="2 3">CGMCC 4.1883</strain>
    </source>
</reference>
<evidence type="ECO:0000256" key="1">
    <source>
        <dbReference type="SAM" id="Phobius"/>
    </source>
</evidence>
<feature type="transmembrane region" description="Helical" evidence="1">
    <location>
        <begin position="59"/>
        <end position="79"/>
    </location>
</feature>
<keyword evidence="1" id="KW-0472">Membrane</keyword>
<dbReference type="EMBL" id="JASKMB010000008">
    <property type="protein sequence ID" value="MDT6970391.1"/>
    <property type="molecule type" value="Genomic_DNA"/>
</dbReference>
<proteinExistence type="predicted"/>
<keyword evidence="3" id="KW-1185">Reference proteome</keyword>
<protein>
    <submittedName>
        <fullName evidence="2">Uncharacterized protein</fullName>
    </submittedName>
</protein>
<keyword evidence="1" id="KW-0812">Transmembrane</keyword>
<keyword evidence="1" id="KW-1133">Transmembrane helix</keyword>
<organism evidence="2 3">
    <name type="scientific">Streptomyces thermocarboxydus</name>
    <dbReference type="NCBI Taxonomy" id="59299"/>
    <lineage>
        <taxon>Bacteria</taxon>
        <taxon>Bacillati</taxon>
        <taxon>Actinomycetota</taxon>
        <taxon>Actinomycetes</taxon>
        <taxon>Kitasatosporales</taxon>
        <taxon>Streptomycetaceae</taxon>
        <taxon>Streptomyces</taxon>
    </lineage>
</organism>